<comment type="caution">
    <text evidence="7">The sequence shown here is derived from an EMBL/GenBank/DDBJ whole genome shotgun (WGS) entry which is preliminary data.</text>
</comment>
<gene>
    <name evidence="7" type="primary">udk</name>
    <name evidence="7" type="ORF">DB43_DT00010</name>
</gene>
<organism evidence="7 8">
    <name type="scientific">Parachlamydia acanthamoebae</name>
    <dbReference type="NCBI Taxonomy" id="83552"/>
    <lineage>
        <taxon>Bacteria</taxon>
        <taxon>Pseudomonadati</taxon>
        <taxon>Chlamydiota</taxon>
        <taxon>Chlamydiia</taxon>
        <taxon>Parachlamydiales</taxon>
        <taxon>Parachlamydiaceae</taxon>
        <taxon>Parachlamydia</taxon>
    </lineage>
</organism>
<dbReference type="GO" id="GO:0005737">
    <property type="term" value="C:cytoplasm"/>
    <property type="evidence" value="ECO:0007669"/>
    <property type="project" value="UniProtKB-SubCell"/>
</dbReference>
<dbReference type="Pfam" id="PF00485">
    <property type="entry name" value="PRK"/>
    <property type="match status" value="1"/>
</dbReference>
<comment type="pathway">
    <text evidence="5">Pyrimidine metabolism; CTP biosynthesis via salvage pathway; CTP from cytidine: step 1/3.</text>
</comment>
<dbReference type="PANTHER" id="PTHR10285">
    <property type="entry name" value="URIDINE KINASE"/>
    <property type="match status" value="1"/>
</dbReference>
<protein>
    <recommendedName>
        <fullName evidence="5">Uridine kinase</fullName>
        <ecNumber evidence="5">2.7.1.48</ecNumber>
    </recommendedName>
</protein>
<dbReference type="NCBIfam" id="NF004018">
    <property type="entry name" value="PRK05480.1"/>
    <property type="match status" value="1"/>
</dbReference>
<keyword evidence="3 5" id="KW-0547">Nucleotide-binding</keyword>
<dbReference type="InterPro" id="IPR000764">
    <property type="entry name" value="Uridine_kinase-like"/>
</dbReference>
<dbReference type="InterPro" id="IPR027417">
    <property type="entry name" value="P-loop_NTPase"/>
</dbReference>
<dbReference type="UniPathway" id="UPA00574">
    <property type="reaction ID" value="UER00637"/>
</dbReference>
<evidence type="ECO:0000256" key="3">
    <source>
        <dbReference type="ARBA" id="ARBA00022741"/>
    </source>
</evidence>
<dbReference type="EC" id="2.7.1.48" evidence="5"/>
<dbReference type="GO" id="GO:0044206">
    <property type="term" value="P:UMP salvage"/>
    <property type="evidence" value="ECO:0007669"/>
    <property type="project" value="UniProtKB-UniPathway"/>
</dbReference>
<dbReference type="GO" id="GO:0043771">
    <property type="term" value="F:cytidine kinase activity"/>
    <property type="evidence" value="ECO:0007669"/>
    <property type="project" value="RHEA"/>
</dbReference>
<dbReference type="PRINTS" id="PR00988">
    <property type="entry name" value="URIDINKINASE"/>
</dbReference>
<dbReference type="SUPFAM" id="SSF52540">
    <property type="entry name" value="P-loop containing nucleoside triphosphate hydrolases"/>
    <property type="match status" value="1"/>
</dbReference>
<comment type="pathway">
    <text evidence="1 5">Pyrimidine metabolism; UMP biosynthesis via salvage pathway; UMP from uridine: step 1/1.</text>
</comment>
<dbReference type="NCBIfam" id="TIGR00235">
    <property type="entry name" value="udk"/>
    <property type="match status" value="1"/>
</dbReference>
<dbReference type="GO" id="GO:0044211">
    <property type="term" value="P:CTP salvage"/>
    <property type="evidence" value="ECO:0007669"/>
    <property type="project" value="UniProtKB-UniPathway"/>
</dbReference>
<proteinExistence type="inferred from homology"/>
<name>A0A0C1ER07_9BACT</name>
<evidence type="ECO:0000259" key="6">
    <source>
        <dbReference type="Pfam" id="PF00485"/>
    </source>
</evidence>
<dbReference type="OMA" id="TVKPMHE"/>
<dbReference type="EMBL" id="JSAM01000014">
    <property type="protein sequence ID" value="KIA78564.1"/>
    <property type="molecule type" value="Genomic_DNA"/>
</dbReference>
<dbReference type="PATRIC" id="fig|83552.4.peg.215"/>
<feature type="domain" description="Phosphoribulokinase/uridine kinase" evidence="6">
    <location>
        <begin position="23"/>
        <end position="205"/>
    </location>
</feature>
<dbReference type="GO" id="GO:0005524">
    <property type="term" value="F:ATP binding"/>
    <property type="evidence" value="ECO:0007669"/>
    <property type="project" value="UniProtKB-KW"/>
</dbReference>
<evidence type="ECO:0000256" key="1">
    <source>
        <dbReference type="ARBA" id="ARBA00004690"/>
    </source>
</evidence>
<comment type="similarity">
    <text evidence="5">Belongs to the uridine kinase family.</text>
</comment>
<keyword evidence="2 5" id="KW-0808">Transferase</keyword>
<evidence type="ECO:0000256" key="2">
    <source>
        <dbReference type="ARBA" id="ARBA00022679"/>
    </source>
</evidence>
<evidence type="ECO:0000256" key="4">
    <source>
        <dbReference type="ARBA" id="ARBA00022777"/>
    </source>
</evidence>
<evidence type="ECO:0000313" key="8">
    <source>
        <dbReference type="Proteomes" id="UP000031307"/>
    </source>
</evidence>
<dbReference type="InterPro" id="IPR006083">
    <property type="entry name" value="PRK/URK"/>
</dbReference>
<sequence>MFRITFLFFLIFSHLLLAEHMMIIGIAGGTGSGKTRLAKQIQEAFGNQASLIEQDCYYKDLSDLPLSERAKKNFDHPTSLDFELLQTHLLQLKAWQPIYKPHYDFKTHSRTQDTTLVFPTKIVIIEGILLLSIPNIRELLDLKIYVEAEDDIRILRRLERDIKERGRDFTSIKEQYLKTVKPMHSKFVEPSKIYADVIIPSHGDNSQALQMIISRLKDAVDISF</sequence>
<dbReference type="Gene3D" id="3.40.50.300">
    <property type="entry name" value="P-loop containing nucleotide triphosphate hydrolases"/>
    <property type="match status" value="1"/>
</dbReference>
<evidence type="ECO:0000313" key="7">
    <source>
        <dbReference type="EMBL" id="KIA78564.1"/>
    </source>
</evidence>
<reference evidence="7 8" key="1">
    <citation type="journal article" date="2014" name="Mol. Biol. Evol.">
        <title>Massive expansion of Ubiquitination-related gene families within the Chlamydiae.</title>
        <authorList>
            <person name="Domman D."/>
            <person name="Collingro A."/>
            <person name="Lagkouvardos I."/>
            <person name="Gehre L."/>
            <person name="Weinmaier T."/>
            <person name="Rattei T."/>
            <person name="Subtil A."/>
            <person name="Horn M."/>
        </authorList>
    </citation>
    <scope>NUCLEOTIDE SEQUENCE [LARGE SCALE GENOMIC DNA]</scope>
    <source>
        <strain evidence="7 8">OEW1</strain>
    </source>
</reference>
<comment type="catalytic activity">
    <reaction evidence="5">
        <text>uridine + ATP = UMP + ADP + H(+)</text>
        <dbReference type="Rhea" id="RHEA:16825"/>
        <dbReference type="ChEBI" id="CHEBI:15378"/>
        <dbReference type="ChEBI" id="CHEBI:16704"/>
        <dbReference type="ChEBI" id="CHEBI:30616"/>
        <dbReference type="ChEBI" id="CHEBI:57865"/>
        <dbReference type="ChEBI" id="CHEBI:456216"/>
        <dbReference type="EC" id="2.7.1.48"/>
    </reaction>
</comment>
<dbReference type="Proteomes" id="UP000031307">
    <property type="component" value="Unassembled WGS sequence"/>
</dbReference>
<dbReference type="GO" id="GO:0004849">
    <property type="term" value="F:uridine kinase activity"/>
    <property type="evidence" value="ECO:0007669"/>
    <property type="project" value="UniProtKB-EC"/>
</dbReference>
<dbReference type="AlphaFoldDB" id="A0A0C1ER07"/>
<keyword evidence="5" id="KW-0963">Cytoplasm</keyword>
<keyword evidence="4 5" id="KW-0418">Kinase</keyword>
<evidence type="ECO:0000256" key="5">
    <source>
        <dbReference type="RuleBase" id="RU003825"/>
    </source>
</evidence>
<keyword evidence="5" id="KW-0067">ATP-binding</keyword>
<dbReference type="CDD" id="cd02023">
    <property type="entry name" value="UMPK"/>
    <property type="match status" value="1"/>
</dbReference>
<dbReference type="UniPathway" id="UPA00579">
    <property type="reaction ID" value="UER00640"/>
</dbReference>
<comment type="subcellular location">
    <subcellularLocation>
        <location evidence="5">Cytoplasm</location>
    </subcellularLocation>
</comment>
<accession>A0A0C1ER07</accession>
<comment type="catalytic activity">
    <reaction evidence="5">
        <text>cytidine + ATP = CMP + ADP + H(+)</text>
        <dbReference type="Rhea" id="RHEA:24674"/>
        <dbReference type="ChEBI" id="CHEBI:15378"/>
        <dbReference type="ChEBI" id="CHEBI:17562"/>
        <dbReference type="ChEBI" id="CHEBI:30616"/>
        <dbReference type="ChEBI" id="CHEBI:60377"/>
        <dbReference type="ChEBI" id="CHEBI:456216"/>
        <dbReference type="EC" id="2.7.1.48"/>
    </reaction>
</comment>